<dbReference type="AlphaFoldDB" id="A0AA36G4Q3"/>
<evidence type="ECO:0000256" key="1">
    <source>
        <dbReference type="SAM" id="MobiDB-lite"/>
    </source>
</evidence>
<comment type="caution">
    <text evidence="2">The sequence shown here is derived from an EMBL/GenBank/DDBJ whole genome shotgun (WGS) entry which is preliminary data.</text>
</comment>
<protein>
    <recommendedName>
        <fullName evidence="4">MAM domain-containing protein</fullName>
    </recommendedName>
</protein>
<reference evidence="2" key="1">
    <citation type="submission" date="2023-06" db="EMBL/GenBank/DDBJ databases">
        <authorList>
            <person name="Delattre M."/>
        </authorList>
    </citation>
    <scope>NUCLEOTIDE SEQUENCE</scope>
    <source>
        <strain evidence="2">AF72</strain>
    </source>
</reference>
<evidence type="ECO:0008006" key="4">
    <source>
        <dbReference type="Google" id="ProtNLM"/>
    </source>
</evidence>
<feature type="region of interest" description="Disordered" evidence="1">
    <location>
        <begin position="234"/>
        <end position="269"/>
    </location>
</feature>
<keyword evidence="3" id="KW-1185">Reference proteome</keyword>
<feature type="non-terminal residue" evidence="2">
    <location>
        <position position="1"/>
    </location>
</feature>
<organism evidence="2 3">
    <name type="scientific">Mesorhabditis spiculigera</name>
    <dbReference type="NCBI Taxonomy" id="96644"/>
    <lineage>
        <taxon>Eukaryota</taxon>
        <taxon>Metazoa</taxon>
        <taxon>Ecdysozoa</taxon>
        <taxon>Nematoda</taxon>
        <taxon>Chromadorea</taxon>
        <taxon>Rhabditida</taxon>
        <taxon>Rhabditina</taxon>
        <taxon>Rhabditomorpha</taxon>
        <taxon>Rhabditoidea</taxon>
        <taxon>Rhabditidae</taxon>
        <taxon>Mesorhabditinae</taxon>
        <taxon>Mesorhabditis</taxon>
    </lineage>
</organism>
<accession>A0AA36G4Q3</accession>
<sequence length="447" mass="49085">MPGLPPVGLGPRIGPFRSEMNSEQKHSVTTLNCANFEDNCRWSNTNEDELDWSMTKDIPNSQSWMSSLGTSEYPEANAGAIISGQRGGWEGGKLISEQLPCFPTDLVLGITAWKSKIGDPNSQPKLQICSKNVAETRAVLANCLDIPIHNGAPIQIDVPQPNDPSQPSQIVLAANNFAAVEGGAMFIQDIQLQGTLNCAGDSPKKHPTLIDTFQRDQQSESIQSIASSQLEDINAPNYDDTAPIKAPQPAFSTSNSKTNADRPPRFPSTSSNSLFEQCLALSCNPSDLSCQFWRSSGDNKWEIGSTGRVSNPLTGINTAPGNSEKYLVAPFLDSHIHSYTLVTEKINIPLTEEVYFCFYEYLTTNGLSLSICTERGDCFYQQNILDLKEAFASQKEGGKRWELKCRKLPVGIYEMRVIAENMGDNKGEIGFLPVRLSKDSRGQEFIC</sequence>
<gene>
    <name evidence="2" type="ORF">MSPICULIGERA_LOCUS17251</name>
</gene>
<name>A0AA36G4Q3_9BILA</name>
<dbReference type="Proteomes" id="UP001177023">
    <property type="component" value="Unassembled WGS sequence"/>
</dbReference>
<evidence type="ECO:0000313" key="2">
    <source>
        <dbReference type="EMBL" id="CAJ0579017.1"/>
    </source>
</evidence>
<proteinExistence type="predicted"/>
<dbReference type="EMBL" id="CATQJA010002655">
    <property type="protein sequence ID" value="CAJ0579017.1"/>
    <property type="molecule type" value="Genomic_DNA"/>
</dbReference>
<evidence type="ECO:0000313" key="3">
    <source>
        <dbReference type="Proteomes" id="UP001177023"/>
    </source>
</evidence>